<proteinExistence type="predicted"/>
<protein>
    <submittedName>
        <fullName evidence="3">HisJ superfamily protein</fullName>
    </submittedName>
</protein>
<feature type="domain" description="Solute-binding protein family 3/N-terminal" evidence="2">
    <location>
        <begin position="47"/>
        <end position="257"/>
    </location>
</feature>
<name>A0A859D0F7_9GAMM</name>
<gene>
    <name evidence="3" type="ORF">MP3633_3708</name>
</gene>
<dbReference type="KEGG" id="mpri:MP3633_3708"/>
<dbReference type="AlphaFoldDB" id="A0A859D0F7"/>
<dbReference type="SUPFAM" id="SSF53850">
    <property type="entry name" value="Periplasmic binding protein-like II"/>
    <property type="match status" value="1"/>
</dbReference>
<feature type="chain" id="PRO_5032329411" evidence="1">
    <location>
        <begin position="24"/>
        <end position="264"/>
    </location>
</feature>
<evidence type="ECO:0000313" key="3">
    <source>
        <dbReference type="EMBL" id="QKK82435.1"/>
    </source>
</evidence>
<sequence>MKVVRRYWVTCVFVIFGFSTANASAEEIVLYTIHLPPHIIDASLLAPPSGFGEVEDVYGSDVEVLRAAYATQGVSVRIELRPWKRIMRDVEAGLVLGAVSCRPIPSRERFAIFSDDLSDSANAFVTRRFFLDDEVPTLGILKKYNVAAVNGWSQTNILDSADIPYSSVSGLEQGINVLLRRNQDVFMTERDSAIFAAKRMQVIDSLSFYDVSELGLDHYTTCFSRSYPEAEKWRDVLNKGLKELGASGKREEILKKYSDFFERQ</sequence>
<feature type="signal peptide" evidence="1">
    <location>
        <begin position="1"/>
        <end position="23"/>
    </location>
</feature>
<reference evidence="3 4" key="1">
    <citation type="submission" date="2020-06" db="EMBL/GenBank/DDBJ databases">
        <authorList>
            <person name="Voronona O.L."/>
            <person name="Aksenova E.I."/>
            <person name="Kunda M.S."/>
            <person name="Semenov A.N."/>
            <person name="Ryzhova N."/>
        </authorList>
    </citation>
    <scope>NUCLEOTIDE SEQUENCE [LARGE SCALE GENOMIC DNA]</scope>
    <source>
        <strain evidence="3 4">MPKMM3633</strain>
    </source>
</reference>
<dbReference type="Proteomes" id="UP000509371">
    <property type="component" value="Chromosome"/>
</dbReference>
<dbReference type="EMBL" id="CP054301">
    <property type="protein sequence ID" value="QKK82435.1"/>
    <property type="molecule type" value="Genomic_DNA"/>
</dbReference>
<evidence type="ECO:0000313" key="4">
    <source>
        <dbReference type="Proteomes" id="UP000509371"/>
    </source>
</evidence>
<accession>A0A859D0F7</accession>
<evidence type="ECO:0000259" key="2">
    <source>
        <dbReference type="Pfam" id="PF00497"/>
    </source>
</evidence>
<evidence type="ECO:0000256" key="1">
    <source>
        <dbReference type="SAM" id="SignalP"/>
    </source>
</evidence>
<dbReference type="Gene3D" id="3.40.190.10">
    <property type="entry name" value="Periplasmic binding protein-like II"/>
    <property type="match status" value="2"/>
</dbReference>
<dbReference type="RefSeq" id="WP_176336596.1">
    <property type="nucleotide sequence ID" value="NZ_BAAAEF010000015.1"/>
</dbReference>
<keyword evidence="1" id="KW-0732">Signal</keyword>
<organism evidence="3 4">
    <name type="scientific">Marinomonas primoryensis</name>
    <dbReference type="NCBI Taxonomy" id="178399"/>
    <lineage>
        <taxon>Bacteria</taxon>
        <taxon>Pseudomonadati</taxon>
        <taxon>Pseudomonadota</taxon>
        <taxon>Gammaproteobacteria</taxon>
        <taxon>Oceanospirillales</taxon>
        <taxon>Oceanospirillaceae</taxon>
        <taxon>Marinomonas</taxon>
    </lineage>
</organism>
<dbReference type="Pfam" id="PF00497">
    <property type="entry name" value="SBP_bac_3"/>
    <property type="match status" value="1"/>
</dbReference>
<dbReference type="InterPro" id="IPR001638">
    <property type="entry name" value="Solute-binding_3/MltF_N"/>
</dbReference>